<dbReference type="GO" id="GO:0005634">
    <property type="term" value="C:nucleus"/>
    <property type="evidence" value="ECO:0007669"/>
    <property type="project" value="UniProtKB-SubCell"/>
</dbReference>
<keyword evidence="4" id="KW-0862">Zinc</keyword>
<evidence type="ECO:0000313" key="13">
    <source>
        <dbReference type="Proteomes" id="UP000614601"/>
    </source>
</evidence>
<keyword evidence="5" id="KW-0805">Transcription regulation</keyword>
<protein>
    <recommendedName>
        <fullName evidence="11">GATA-type domain-containing protein</fullName>
    </recommendedName>
</protein>
<feature type="region of interest" description="Disordered" evidence="10">
    <location>
        <begin position="304"/>
        <end position="341"/>
    </location>
</feature>
<reference evidence="12" key="1">
    <citation type="submission" date="2020-09" db="EMBL/GenBank/DDBJ databases">
        <authorList>
            <person name="Kikuchi T."/>
        </authorList>
    </citation>
    <scope>NUCLEOTIDE SEQUENCE</scope>
    <source>
        <strain evidence="12">SH1</strain>
    </source>
</reference>
<dbReference type="PROSITE" id="PS50114">
    <property type="entry name" value="GATA_ZN_FINGER_2"/>
    <property type="match status" value="1"/>
</dbReference>
<dbReference type="Proteomes" id="UP000783686">
    <property type="component" value="Unassembled WGS sequence"/>
</dbReference>
<dbReference type="InterPro" id="IPR000679">
    <property type="entry name" value="Znf_GATA"/>
</dbReference>
<gene>
    <name evidence="12" type="ORF">BOKJ2_LOCUS13404</name>
</gene>
<dbReference type="PANTHER" id="PTHR10071:SF281">
    <property type="entry name" value="BOX A-BINDING FACTOR-RELATED"/>
    <property type="match status" value="1"/>
</dbReference>
<dbReference type="Pfam" id="PF00320">
    <property type="entry name" value="GATA"/>
    <property type="match status" value="1"/>
</dbReference>
<keyword evidence="13" id="KW-1185">Reference proteome</keyword>
<name>A0A811LNL8_9BILA</name>
<accession>A0A811LNL8</accession>
<dbReference type="Proteomes" id="UP000614601">
    <property type="component" value="Unassembled WGS sequence"/>
</dbReference>
<feature type="domain" description="GATA-type" evidence="11">
    <location>
        <begin position="260"/>
        <end position="313"/>
    </location>
</feature>
<evidence type="ECO:0000256" key="6">
    <source>
        <dbReference type="ARBA" id="ARBA00023125"/>
    </source>
</evidence>
<keyword evidence="6" id="KW-0238">DNA-binding</keyword>
<dbReference type="FunFam" id="3.30.50.10:FF:000032">
    <property type="entry name" value="Transcription factor GATA-3"/>
    <property type="match status" value="1"/>
</dbReference>
<evidence type="ECO:0000259" key="11">
    <source>
        <dbReference type="PROSITE" id="PS50114"/>
    </source>
</evidence>
<dbReference type="EMBL" id="CAJFDH010000006">
    <property type="protein sequence ID" value="CAD5229345.1"/>
    <property type="molecule type" value="Genomic_DNA"/>
</dbReference>
<keyword evidence="2" id="KW-0479">Metal-binding</keyword>
<comment type="caution">
    <text evidence="12">The sequence shown here is derived from an EMBL/GenBank/DDBJ whole genome shotgun (WGS) entry which is preliminary data.</text>
</comment>
<dbReference type="SMART" id="SM00401">
    <property type="entry name" value="ZnF_GATA"/>
    <property type="match status" value="1"/>
</dbReference>
<dbReference type="InterPro" id="IPR039355">
    <property type="entry name" value="Transcription_factor_GATA"/>
</dbReference>
<evidence type="ECO:0000256" key="1">
    <source>
        <dbReference type="ARBA" id="ARBA00004123"/>
    </source>
</evidence>
<dbReference type="GO" id="GO:0000981">
    <property type="term" value="F:DNA-binding transcription factor activity, RNA polymerase II-specific"/>
    <property type="evidence" value="ECO:0007669"/>
    <property type="project" value="TreeGrafter"/>
</dbReference>
<evidence type="ECO:0000256" key="3">
    <source>
        <dbReference type="ARBA" id="ARBA00022771"/>
    </source>
</evidence>
<dbReference type="CDD" id="cd00202">
    <property type="entry name" value="ZnF_GATA"/>
    <property type="match status" value="1"/>
</dbReference>
<dbReference type="GO" id="GO:0045944">
    <property type="term" value="P:positive regulation of transcription by RNA polymerase II"/>
    <property type="evidence" value="ECO:0007669"/>
    <property type="project" value="TreeGrafter"/>
</dbReference>
<dbReference type="GO" id="GO:0000978">
    <property type="term" value="F:RNA polymerase II cis-regulatory region sequence-specific DNA binding"/>
    <property type="evidence" value="ECO:0007669"/>
    <property type="project" value="TreeGrafter"/>
</dbReference>
<dbReference type="GO" id="GO:0009888">
    <property type="term" value="P:tissue development"/>
    <property type="evidence" value="ECO:0007669"/>
    <property type="project" value="UniProtKB-ARBA"/>
</dbReference>
<evidence type="ECO:0000256" key="5">
    <source>
        <dbReference type="ARBA" id="ARBA00023015"/>
    </source>
</evidence>
<dbReference type="GO" id="GO:0000122">
    <property type="term" value="P:negative regulation of transcription by RNA polymerase II"/>
    <property type="evidence" value="ECO:0007669"/>
    <property type="project" value="TreeGrafter"/>
</dbReference>
<evidence type="ECO:0000256" key="9">
    <source>
        <dbReference type="PROSITE-ProRule" id="PRU00094"/>
    </source>
</evidence>
<sequence length="452" mass="50537">MEPSSSDPNGYVEMGGLKAPIPIMHSLETKTNSQLELDPATITQTALVESGLGQVERNAVLEMPIAYEHYQQLPVMQLGQGNNNVLMTSLQNQSYVYPSIYNTPNYSNLNTAQPYYAFNSLVSPDLTQLQASNDQYLQFSHQNQFTPGLFRADDTNYNLNSYQNIQLIEKECTSCGQSFNYTLKKDERGCRICMTCLNISEQNQEIETNVHIDDEPNSAFKMYTQSNDNKSVISANAQLAVSNAQKQKQKKTPFQQVSQRRQGLVCTNCKGSSTTLWRRNHKGEPVCNACGLYYKLHQVDRPISMKKEGVQTRKRKPRNPEGPSRRNRGHNSTITASASSSASHLTTDFNDAYGTVYVNNNLSLDQAAVLQQPALLDPNFVNNQLLHENSQMIAMSYQNMAHNGQMGVGQQNAALPPLMDTFFTKVETRLPSNNVLPKELGQPSKTEQNLNG</sequence>
<dbReference type="SUPFAM" id="SSF57716">
    <property type="entry name" value="Glucocorticoid receptor-like (DNA-binding domain)"/>
    <property type="match status" value="1"/>
</dbReference>
<evidence type="ECO:0000256" key="4">
    <source>
        <dbReference type="ARBA" id="ARBA00022833"/>
    </source>
</evidence>
<dbReference type="PANTHER" id="PTHR10071">
    <property type="entry name" value="TRANSCRIPTION FACTOR GATA FAMILY MEMBER"/>
    <property type="match status" value="1"/>
</dbReference>
<dbReference type="PROSITE" id="PS00344">
    <property type="entry name" value="GATA_ZN_FINGER_1"/>
    <property type="match status" value="1"/>
</dbReference>
<dbReference type="GO" id="GO:0008270">
    <property type="term" value="F:zinc ion binding"/>
    <property type="evidence" value="ECO:0007669"/>
    <property type="project" value="UniProtKB-KW"/>
</dbReference>
<dbReference type="PRINTS" id="PR00619">
    <property type="entry name" value="GATAZNFINGER"/>
</dbReference>
<evidence type="ECO:0000256" key="8">
    <source>
        <dbReference type="ARBA" id="ARBA00023242"/>
    </source>
</evidence>
<evidence type="ECO:0000313" key="12">
    <source>
        <dbReference type="EMBL" id="CAD5229345.1"/>
    </source>
</evidence>
<keyword evidence="8" id="KW-0539">Nucleus</keyword>
<evidence type="ECO:0000256" key="7">
    <source>
        <dbReference type="ARBA" id="ARBA00023163"/>
    </source>
</evidence>
<evidence type="ECO:0000256" key="2">
    <source>
        <dbReference type="ARBA" id="ARBA00022723"/>
    </source>
</evidence>
<keyword evidence="7" id="KW-0804">Transcription</keyword>
<dbReference type="InterPro" id="IPR013088">
    <property type="entry name" value="Znf_NHR/GATA"/>
</dbReference>
<organism evidence="12 13">
    <name type="scientific">Bursaphelenchus okinawaensis</name>
    <dbReference type="NCBI Taxonomy" id="465554"/>
    <lineage>
        <taxon>Eukaryota</taxon>
        <taxon>Metazoa</taxon>
        <taxon>Ecdysozoa</taxon>
        <taxon>Nematoda</taxon>
        <taxon>Chromadorea</taxon>
        <taxon>Rhabditida</taxon>
        <taxon>Tylenchina</taxon>
        <taxon>Tylenchomorpha</taxon>
        <taxon>Aphelenchoidea</taxon>
        <taxon>Aphelenchoididae</taxon>
        <taxon>Bursaphelenchus</taxon>
    </lineage>
</organism>
<evidence type="ECO:0000256" key="10">
    <source>
        <dbReference type="SAM" id="MobiDB-lite"/>
    </source>
</evidence>
<comment type="subcellular location">
    <subcellularLocation>
        <location evidence="1">Nucleus</location>
    </subcellularLocation>
</comment>
<dbReference type="OrthoDB" id="515401at2759"/>
<keyword evidence="3 9" id="KW-0863">Zinc-finger</keyword>
<dbReference type="EMBL" id="CAJFCW020000006">
    <property type="protein sequence ID" value="CAG9126428.1"/>
    <property type="molecule type" value="Genomic_DNA"/>
</dbReference>
<dbReference type="GO" id="GO:0045165">
    <property type="term" value="P:cell fate commitment"/>
    <property type="evidence" value="ECO:0007669"/>
    <property type="project" value="TreeGrafter"/>
</dbReference>
<dbReference type="AlphaFoldDB" id="A0A811LNL8"/>
<proteinExistence type="predicted"/>
<dbReference type="Gene3D" id="3.30.50.10">
    <property type="entry name" value="Erythroid Transcription Factor GATA-1, subunit A"/>
    <property type="match status" value="1"/>
</dbReference>